<feature type="chain" id="PRO_5042197747" evidence="1">
    <location>
        <begin position="19"/>
        <end position="247"/>
    </location>
</feature>
<keyword evidence="1" id="KW-0732">Signal</keyword>
<feature type="signal peptide" evidence="1">
    <location>
        <begin position="1"/>
        <end position="18"/>
    </location>
</feature>
<evidence type="ECO:0000313" key="3">
    <source>
        <dbReference type="Proteomes" id="UP000827892"/>
    </source>
</evidence>
<proteinExistence type="predicted"/>
<sequence length="247" mass="27387">MILNLFTISAALFGLAVCGNYGRDNYDAANSNGNGYYAGPHFVNDKDWGSSSSSSSESDEKRECARLGVFNVTNSFAPLFSAPKIAYYTRQGKDKAIVVCPNPQVQILVAKSRNANPTAENIKNYALISISSKSGVILKCNKRKDRYEGVNLPTGNTVPLDAVACVTANPDGMEEFVEPIYDFLVGFDKINTGGKWKEGRAAVNDGVDREFGIIKVEDFKKFQYLVSEFLRKNYQRHHLLLNRFVID</sequence>
<name>A0AAE9A4G9_CAEBR</name>
<dbReference type="PANTHER" id="PTHR38633">
    <property type="entry name" value="PROTEIN CBG15573-RELATED"/>
    <property type="match status" value="1"/>
</dbReference>
<dbReference type="EMBL" id="CP090895">
    <property type="protein sequence ID" value="ULT89439.1"/>
    <property type="molecule type" value="Genomic_DNA"/>
</dbReference>
<accession>A0AAE9A4G9</accession>
<dbReference type="Proteomes" id="UP000827892">
    <property type="component" value="Chromosome V"/>
</dbReference>
<protein>
    <submittedName>
        <fullName evidence="2">Uncharacterized protein</fullName>
    </submittedName>
</protein>
<evidence type="ECO:0000256" key="1">
    <source>
        <dbReference type="SAM" id="SignalP"/>
    </source>
</evidence>
<dbReference type="AlphaFoldDB" id="A0AAE9A4G9"/>
<reference evidence="2 3" key="1">
    <citation type="submission" date="2022-02" db="EMBL/GenBank/DDBJ databases">
        <title>Chromosome-level reference genomes for two strains of Caenorhabditis briggsae: an improved platform for comparative genomics.</title>
        <authorList>
            <person name="Stevens L."/>
            <person name="Andersen E.C."/>
        </authorList>
    </citation>
    <scope>NUCLEOTIDE SEQUENCE [LARGE SCALE GENOMIC DNA]</scope>
    <source>
        <strain evidence="2">QX1410_ONT</strain>
        <tissue evidence="2">Whole-organism</tissue>
    </source>
</reference>
<gene>
    <name evidence="2" type="ORF">L3Y34_008123</name>
</gene>
<dbReference type="PANTHER" id="PTHR38633:SF5">
    <property type="entry name" value="DUF1525 DOMAIN-CONTAINING PROTEIN"/>
    <property type="match status" value="1"/>
</dbReference>
<evidence type="ECO:0000313" key="2">
    <source>
        <dbReference type="EMBL" id="ULT89439.1"/>
    </source>
</evidence>
<organism evidence="2 3">
    <name type="scientific">Caenorhabditis briggsae</name>
    <dbReference type="NCBI Taxonomy" id="6238"/>
    <lineage>
        <taxon>Eukaryota</taxon>
        <taxon>Metazoa</taxon>
        <taxon>Ecdysozoa</taxon>
        <taxon>Nematoda</taxon>
        <taxon>Chromadorea</taxon>
        <taxon>Rhabditida</taxon>
        <taxon>Rhabditina</taxon>
        <taxon>Rhabditomorpha</taxon>
        <taxon>Rhabditoidea</taxon>
        <taxon>Rhabditidae</taxon>
        <taxon>Peloderinae</taxon>
        <taxon>Caenorhabditis</taxon>
    </lineage>
</organism>